<feature type="domain" description="Immunoglobulin C1-set" evidence="3">
    <location>
        <begin position="26"/>
        <end position="95"/>
    </location>
</feature>
<dbReference type="Gene3D" id="2.60.40.10">
    <property type="entry name" value="Immunoglobulins"/>
    <property type="match status" value="1"/>
</dbReference>
<evidence type="ECO:0000313" key="4">
    <source>
        <dbReference type="EMBL" id="KAJ8282982.1"/>
    </source>
</evidence>
<evidence type="ECO:0000256" key="2">
    <source>
        <dbReference type="SAM" id="Phobius"/>
    </source>
</evidence>
<dbReference type="OrthoDB" id="8936120at2759"/>
<keyword evidence="5" id="KW-1185">Reference proteome</keyword>
<keyword evidence="2" id="KW-0472">Membrane</keyword>
<protein>
    <recommendedName>
        <fullName evidence="3">Immunoglobulin C1-set domain-containing protein</fullName>
    </recommendedName>
</protein>
<comment type="caution">
    <text evidence="4">The sequence shown here is derived from an EMBL/GenBank/DDBJ whole genome shotgun (WGS) entry which is preliminary data.</text>
</comment>
<dbReference type="AlphaFoldDB" id="A0A9Q1DWC6"/>
<dbReference type="InterPro" id="IPR013783">
    <property type="entry name" value="Ig-like_fold"/>
</dbReference>
<dbReference type="PANTHER" id="PTHR16675">
    <property type="entry name" value="MHC CLASS I-RELATED"/>
    <property type="match status" value="1"/>
</dbReference>
<reference evidence="4" key="1">
    <citation type="journal article" date="2023" name="Science">
        <title>Genome structures resolve the early diversification of teleost fishes.</title>
        <authorList>
            <person name="Parey E."/>
            <person name="Louis A."/>
            <person name="Montfort J."/>
            <person name="Bouchez O."/>
            <person name="Roques C."/>
            <person name="Iampietro C."/>
            <person name="Lluch J."/>
            <person name="Castinel A."/>
            <person name="Donnadieu C."/>
            <person name="Desvignes T."/>
            <person name="Floi Bucao C."/>
            <person name="Jouanno E."/>
            <person name="Wen M."/>
            <person name="Mejri S."/>
            <person name="Dirks R."/>
            <person name="Jansen H."/>
            <person name="Henkel C."/>
            <person name="Chen W.J."/>
            <person name="Zahm M."/>
            <person name="Cabau C."/>
            <person name="Klopp C."/>
            <person name="Thompson A.W."/>
            <person name="Robinson-Rechavi M."/>
            <person name="Braasch I."/>
            <person name="Lecointre G."/>
            <person name="Bobe J."/>
            <person name="Postlethwait J.H."/>
            <person name="Berthelot C."/>
            <person name="Roest Crollius H."/>
            <person name="Guiguen Y."/>
        </authorList>
    </citation>
    <scope>NUCLEOTIDE SEQUENCE</scope>
    <source>
        <strain evidence="4">Concon-B</strain>
    </source>
</reference>
<dbReference type="GO" id="GO:0006955">
    <property type="term" value="P:immune response"/>
    <property type="evidence" value="ECO:0007669"/>
    <property type="project" value="TreeGrafter"/>
</dbReference>
<gene>
    <name evidence="4" type="ORF">COCON_G00055010</name>
</gene>
<dbReference type="SUPFAM" id="SSF48726">
    <property type="entry name" value="Immunoglobulin"/>
    <property type="match status" value="1"/>
</dbReference>
<dbReference type="PANTHER" id="PTHR16675:SF193">
    <property type="entry name" value="LOC571647 PROTEIN-RELATED"/>
    <property type="match status" value="1"/>
</dbReference>
<evidence type="ECO:0000259" key="3">
    <source>
        <dbReference type="Pfam" id="PF07654"/>
    </source>
</evidence>
<name>A0A9Q1DWC6_CONCO</name>
<proteinExistence type="predicted"/>
<organism evidence="4 5">
    <name type="scientific">Conger conger</name>
    <name type="common">Conger eel</name>
    <name type="synonym">Muraena conger</name>
    <dbReference type="NCBI Taxonomy" id="82655"/>
    <lineage>
        <taxon>Eukaryota</taxon>
        <taxon>Metazoa</taxon>
        <taxon>Chordata</taxon>
        <taxon>Craniata</taxon>
        <taxon>Vertebrata</taxon>
        <taxon>Euteleostomi</taxon>
        <taxon>Actinopterygii</taxon>
        <taxon>Neopterygii</taxon>
        <taxon>Teleostei</taxon>
        <taxon>Anguilliformes</taxon>
        <taxon>Congridae</taxon>
        <taxon>Conger</taxon>
    </lineage>
</organism>
<sequence>MRSSSYEEKESQETPQPTAALFAKRYLNTGKVILTCLVSGFRCINMTVGFYRDKDILAEKDGLLSTGIRPNGDGTCQLRKSLDISNSTEESYSCGLHFGHLTVKWDGKIWDLAVDHSKRHHYWLLAPIVLFILMLMLIWFTAVKQDKFTTEV</sequence>
<feature type="transmembrane region" description="Helical" evidence="2">
    <location>
        <begin position="122"/>
        <end position="142"/>
    </location>
</feature>
<evidence type="ECO:0000313" key="5">
    <source>
        <dbReference type="Proteomes" id="UP001152803"/>
    </source>
</evidence>
<accession>A0A9Q1DWC6</accession>
<keyword evidence="2" id="KW-0812">Transmembrane</keyword>
<dbReference type="GO" id="GO:0009897">
    <property type="term" value="C:external side of plasma membrane"/>
    <property type="evidence" value="ECO:0007669"/>
    <property type="project" value="TreeGrafter"/>
</dbReference>
<dbReference type="InterPro" id="IPR036179">
    <property type="entry name" value="Ig-like_dom_sf"/>
</dbReference>
<dbReference type="Proteomes" id="UP001152803">
    <property type="component" value="Unassembled WGS sequence"/>
</dbReference>
<keyword evidence="2" id="KW-1133">Transmembrane helix</keyword>
<dbReference type="GO" id="GO:0005615">
    <property type="term" value="C:extracellular space"/>
    <property type="evidence" value="ECO:0007669"/>
    <property type="project" value="TreeGrafter"/>
</dbReference>
<evidence type="ECO:0000256" key="1">
    <source>
        <dbReference type="ARBA" id="ARBA00023180"/>
    </source>
</evidence>
<dbReference type="InterPro" id="IPR003597">
    <property type="entry name" value="Ig_C1-set"/>
</dbReference>
<dbReference type="Pfam" id="PF07654">
    <property type="entry name" value="C1-set"/>
    <property type="match status" value="1"/>
</dbReference>
<keyword evidence="1" id="KW-0325">Glycoprotein</keyword>
<dbReference type="InterPro" id="IPR050208">
    <property type="entry name" value="MHC_class-I_related"/>
</dbReference>
<dbReference type="EMBL" id="JAFJMO010000003">
    <property type="protein sequence ID" value="KAJ8282982.1"/>
    <property type="molecule type" value="Genomic_DNA"/>
</dbReference>